<organism evidence="2 3">
    <name type="scientific">Stentor coeruleus</name>
    <dbReference type="NCBI Taxonomy" id="5963"/>
    <lineage>
        <taxon>Eukaryota</taxon>
        <taxon>Sar</taxon>
        <taxon>Alveolata</taxon>
        <taxon>Ciliophora</taxon>
        <taxon>Postciliodesmatophora</taxon>
        <taxon>Heterotrichea</taxon>
        <taxon>Heterotrichida</taxon>
        <taxon>Stentoridae</taxon>
        <taxon>Stentor</taxon>
    </lineage>
</organism>
<dbReference type="EMBL" id="MPUH01000787">
    <property type="protein sequence ID" value="OMJ73913.1"/>
    <property type="molecule type" value="Genomic_DNA"/>
</dbReference>
<evidence type="ECO:0000313" key="3">
    <source>
        <dbReference type="Proteomes" id="UP000187209"/>
    </source>
</evidence>
<proteinExistence type="predicted"/>
<accession>A0A1R2BAT9</accession>
<name>A0A1R2BAT9_9CILI</name>
<protein>
    <submittedName>
        <fullName evidence="2">Uncharacterized protein</fullName>
    </submittedName>
</protein>
<keyword evidence="3" id="KW-1185">Reference proteome</keyword>
<sequence length="99" mass="11760">MQSVLGSYDTGAYKKILKTLKDEQKILHLEELIDNERIKRKQLEQEARLLLNQIQQAKLRRDGGKDKNRSSSMQKYYEDNDFKEKAYVRNTLMSTSYKD</sequence>
<evidence type="ECO:0000256" key="1">
    <source>
        <dbReference type="SAM" id="Coils"/>
    </source>
</evidence>
<evidence type="ECO:0000313" key="2">
    <source>
        <dbReference type="EMBL" id="OMJ73913.1"/>
    </source>
</evidence>
<keyword evidence="1" id="KW-0175">Coiled coil</keyword>
<dbReference type="Proteomes" id="UP000187209">
    <property type="component" value="Unassembled WGS sequence"/>
</dbReference>
<comment type="caution">
    <text evidence="2">The sequence shown here is derived from an EMBL/GenBank/DDBJ whole genome shotgun (WGS) entry which is preliminary data.</text>
</comment>
<gene>
    <name evidence="2" type="ORF">SteCoe_27295</name>
</gene>
<feature type="coiled-coil region" evidence="1">
    <location>
        <begin position="26"/>
        <end position="60"/>
    </location>
</feature>
<dbReference type="AlphaFoldDB" id="A0A1R2BAT9"/>
<reference evidence="2 3" key="1">
    <citation type="submission" date="2016-11" db="EMBL/GenBank/DDBJ databases">
        <title>The macronuclear genome of Stentor coeruleus: a giant cell with tiny introns.</title>
        <authorList>
            <person name="Slabodnick M."/>
            <person name="Ruby J.G."/>
            <person name="Reiff S.B."/>
            <person name="Swart E.C."/>
            <person name="Gosai S."/>
            <person name="Prabakaran S."/>
            <person name="Witkowska E."/>
            <person name="Larue G.E."/>
            <person name="Fisher S."/>
            <person name="Freeman R.M."/>
            <person name="Gunawardena J."/>
            <person name="Chu W."/>
            <person name="Stover N.A."/>
            <person name="Gregory B.D."/>
            <person name="Nowacki M."/>
            <person name="Derisi J."/>
            <person name="Roy S.W."/>
            <person name="Marshall W.F."/>
            <person name="Sood P."/>
        </authorList>
    </citation>
    <scope>NUCLEOTIDE SEQUENCE [LARGE SCALE GENOMIC DNA]</scope>
    <source>
        <strain evidence="2">WM001</strain>
    </source>
</reference>